<organism evidence="2">
    <name type="scientific">Alexandrium monilatum</name>
    <dbReference type="NCBI Taxonomy" id="311494"/>
    <lineage>
        <taxon>Eukaryota</taxon>
        <taxon>Sar</taxon>
        <taxon>Alveolata</taxon>
        <taxon>Dinophyceae</taxon>
        <taxon>Gonyaulacales</taxon>
        <taxon>Pyrocystaceae</taxon>
        <taxon>Alexandrium</taxon>
    </lineage>
</organism>
<dbReference type="SUPFAM" id="SSF50729">
    <property type="entry name" value="PH domain-like"/>
    <property type="match status" value="1"/>
</dbReference>
<feature type="region of interest" description="Disordered" evidence="1">
    <location>
        <begin position="499"/>
        <end position="528"/>
    </location>
</feature>
<dbReference type="AlphaFoldDB" id="A0A7S4QA44"/>
<feature type="compositionally biased region" description="Basic and acidic residues" evidence="1">
    <location>
        <begin position="367"/>
        <end position="377"/>
    </location>
</feature>
<proteinExistence type="predicted"/>
<name>A0A7S4QA44_9DINO</name>
<dbReference type="InterPro" id="IPR011993">
    <property type="entry name" value="PH-like_dom_sf"/>
</dbReference>
<gene>
    <name evidence="2" type="ORF">AMON00008_LOCUS16752</name>
</gene>
<evidence type="ECO:0000256" key="1">
    <source>
        <dbReference type="SAM" id="MobiDB-lite"/>
    </source>
</evidence>
<sequence>MPRHDKEVEKALLINQSTGQQELLVLRNDSLQIFEITARQRHTGLPLRVLLSQPCEVRTQPGGLLEIQPRTPQDARYVFTAKTEAAAKAWQDSLEKSIASEKERSGALFQVLAQGTTAYKYNYSNSKRMRRHFWIDEARVELCWGKSRAEAEPQTMELKDCMGIIYGPVTSTFLRCPVIDDPPWCCFSLLFQDRTLDMAVPGEFIDTWCKGLQRLLLNRGTACQAGLSEAQFVFRKVFLKLRDSAHRQGMTTRTLLLRQVRASRRNPVQRNGKANGRQSAVEGASEGLGPTTVATPAKAASVDPGAGPAGAGAEAEAKAERRRKRAEKKAAEAKAEGLGSAAAQTLEPGASHAGASLHRRATAHGSLDAKDAKKAESKTPINGHVAHEEELLGKTVLDLERQLEAATAELESLRPRWAAELGSRLPMERLGEVSARDGVSWRAERCSELEREMLGLRLSAGSMRAQQAAAEKTEKQLKKLAKQIKDSEGQVQSLEQEFGSVQAGAQSSEQAKDSRAAAMERTQAETSHLERRVQELEQQLQQADNGEELAVLKQQNEKQNEELVQLEAAKADLAQKLEAVQKDCKATEKRRKENEQKLAACESLSRNLVGSFGSLQQEVSNLQVQQKQMKAEAESGLRSLVDEFQPLSGAVQKIRAGHNNLMERNRGLEQECRKLDTVIAELKANMEVAPPKRK</sequence>
<evidence type="ECO:0000313" key="2">
    <source>
        <dbReference type="EMBL" id="CAE4577132.1"/>
    </source>
</evidence>
<dbReference type="EMBL" id="HBNR01024917">
    <property type="protein sequence ID" value="CAE4577132.1"/>
    <property type="molecule type" value="Transcribed_RNA"/>
</dbReference>
<dbReference type="Gene3D" id="2.30.29.30">
    <property type="entry name" value="Pleckstrin-homology domain (PH domain)/Phosphotyrosine-binding domain (PTB)"/>
    <property type="match status" value="1"/>
</dbReference>
<accession>A0A7S4QA44</accession>
<evidence type="ECO:0008006" key="3">
    <source>
        <dbReference type="Google" id="ProtNLM"/>
    </source>
</evidence>
<dbReference type="Gene3D" id="1.10.287.1490">
    <property type="match status" value="1"/>
</dbReference>
<feature type="region of interest" description="Disordered" evidence="1">
    <location>
        <begin position="259"/>
        <end position="383"/>
    </location>
</feature>
<protein>
    <recommendedName>
        <fullName evidence="3">PH domain-containing protein</fullName>
    </recommendedName>
</protein>
<reference evidence="2" key="1">
    <citation type="submission" date="2021-01" db="EMBL/GenBank/DDBJ databases">
        <authorList>
            <person name="Corre E."/>
            <person name="Pelletier E."/>
            <person name="Niang G."/>
            <person name="Scheremetjew M."/>
            <person name="Finn R."/>
            <person name="Kale V."/>
            <person name="Holt S."/>
            <person name="Cochrane G."/>
            <person name="Meng A."/>
            <person name="Brown T."/>
            <person name="Cohen L."/>
        </authorList>
    </citation>
    <scope>NUCLEOTIDE SEQUENCE</scope>
    <source>
        <strain evidence="2">CCMP3105</strain>
    </source>
</reference>